<accession>A0AAD5Q5Z2</accession>
<dbReference type="PANTHER" id="PTHR44154">
    <property type="entry name" value="QUINONE OXIDOREDUCTASE"/>
    <property type="match status" value="1"/>
</dbReference>
<reference evidence="3" key="1">
    <citation type="submission" date="2021-12" db="EMBL/GenBank/DDBJ databases">
        <title>Prjna785345.</title>
        <authorList>
            <person name="Rujirawat T."/>
            <person name="Krajaejun T."/>
        </authorList>
    </citation>
    <scope>NUCLEOTIDE SEQUENCE</scope>
    <source>
        <strain evidence="3">Pi057C3</strain>
    </source>
</reference>
<name>A0AAD5Q5Z2_PYTIN</name>
<keyword evidence="1" id="KW-0521">NADP</keyword>
<proteinExistence type="predicted"/>
<dbReference type="Gene3D" id="3.90.180.10">
    <property type="entry name" value="Medium-chain alcohol dehydrogenases, catalytic domain"/>
    <property type="match status" value="1"/>
</dbReference>
<comment type="caution">
    <text evidence="3">The sequence shown here is derived from an EMBL/GenBank/DDBJ whole genome shotgun (WGS) entry which is preliminary data.</text>
</comment>
<feature type="domain" description="Alcohol dehydrogenase-like N-terminal" evidence="2">
    <location>
        <begin position="30"/>
        <end position="92"/>
    </location>
</feature>
<dbReference type="InterPro" id="IPR013154">
    <property type="entry name" value="ADH-like_N"/>
</dbReference>
<evidence type="ECO:0000256" key="1">
    <source>
        <dbReference type="ARBA" id="ARBA00022857"/>
    </source>
</evidence>
<dbReference type="Pfam" id="PF08240">
    <property type="entry name" value="ADH_N"/>
    <property type="match status" value="1"/>
</dbReference>
<protein>
    <recommendedName>
        <fullName evidence="2">Alcohol dehydrogenase-like N-terminal domain-containing protein</fullName>
    </recommendedName>
</protein>
<dbReference type="SUPFAM" id="SSF50129">
    <property type="entry name" value="GroES-like"/>
    <property type="match status" value="1"/>
</dbReference>
<evidence type="ECO:0000313" key="4">
    <source>
        <dbReference type="Proteomes" id="UP001209570"/>
    </source>
</evidence>
<dbReference type="EMBL" id="JAKCXM010000657">
    <property type="protein sequence ID" value="KAJ0392344.1"/>
    <property type="molecule type" value="Genomic_DNA"/>
</dbReference>
<keyword evidence="4" id="KW-1185">Reference proteome</keyword>
<organism evidence="3 4">
    <name type="scientific">Pythium insidiosum</name>
    <name type="common">Pythiosis disease agent</name>
    <dbReference type="NCBI Taxonomy" id="114742"/>
    <lineage>
        <taxon>Eukaryota</taxon>
        <taxon>Sar</taxon>
        <taxon>Stramenopiles</taxon>
        <taxon>Oomycota</taxon>
        <taxon>Peronosporomycetes</taxon>
        <taxon>Pythiales</taxon>
        <taxon>Pythiaceae</taxon>
        <taxon>Pythium</taxon>
    </lineage>
</organism>
<sequence>MKAIQVTHYAPTDNIKFATDVPKPAVKPKSKDVLIRILACALNPADSHLMEGRISLVMNPKEFPYTVGLDVCGVVEEVGSACQAFKKGDRVLAVLQPLVHGGLADIVESNASYAGLLAHVQIRRHLFILGGVPRSSDWQLLPCPDNRLIHMARLM</sequence>
<dbReference type="InterPro" id="IPR011032">
    <property type="entry name" value="GroES-like_sf"/>
</dbReference>
<gene>
    <name evidence="3" type="ORF">P43SY_000319</name>
</gene>
<evidence type="ECO:0000259" key="2">
    <source>
        <dbReference type="Pfam" id="PF08240"/>
    </source>
</evidence>
<dbReference type="Proteomes" id="UP001209570">
    <property type="component" value="Unassembled WGS sequence"/>
</dbReference>
<evidence type="ECO:0000313" key="3">
    <source>
        <dbReference type="EMBL" id="KAJ0392344.1"/>
    </source>
</evidence>
<dbReference type="AlphaFoldDB" id="A0AAD5Q5Z2"/>
<dbReference type="InterPro" id="IPR051603">
    <property type="entry name" value="Zinc-ADH_QOR/CCCR"/>
</dbReference>
<dbReference type="PANTHER" id="PTHR44154:SF1">
    <property type="entry name" value="QUINONE OXIDOREDUCTASE"/>
    <property type="match status" value="1"/>
</dbReference>